<feature type="compositionally biased region" description="Basic residues" evidence="1">
    <location>
        <begin position="81"/>
        <end position="92"/>
    </location>
</feature>
<dbReference type="Proteomes" id="UP000175829">
    <property type="component" value="Unassembled WGS sequence"/>
</dbReference>
<feature type="compositionally biased region" description="Basic residues" evidence="1">
    <location>
        <begin position="1"/>
        <end position="10"/>
    </location>
</feature>
<reference evidence="2 3" key="1">
    <citation type="journal article" date="2016" name="Front. Microbiol.">
        <title>Comparative Genomics Analysis of Streptomyces Species Reveals Their Adaptation to the Marine Environment and Their Diversity at the Genomic Level.</title>
        <authorList>
            <person name="Tian X."/>
            <person name="Zhang Z."/>
            <person name="Yang T."/>
            <person name="Chen M."/>
            <person name="Li J."/>
            <person name="Chen F."/>
            <person name="Yang J."/>
            <person name="Li W."/>
            <person name="Zhang B."/>
            <person name="Zhang Z."/>
            <person name="Wu J."/>
            <person name="Zhang C."/>
            <person name="Long L."/>
            <person name="Xiao J."/>
        </authorList>
    </citation>
    <scope>NUCLEOTIDE SEQUENCE [LARGE SCALE GENOMIC DNA]</scope>
    <source>
        <strain evidence="2 3">SCSIO M10379</strain>
    </source>
</reference>
<protein>
    <submittedName>
        <fullName evidence="2">Uncharacterized protein</fullName>
    </submittedName>
</protein>
<feature type="region of interest" description="Disordered" evidence="1">
    <location>
        <begin position="81"/>
        <end position="103"/>
    </location>
</feature>
<proteinExistence type="predicted"/>
<dbReference type="EMBL" id="LJGV01000022">
    <property type="protein sequence ID" value="OEU98280.1"/>
    <property type="molecule type" value="Genomic_DNA"/>
</dbReference>
<evidence type="ECO:0000256" key="1">
    <source>
        <dbReference type="SAM" id="MobiDB-lite"/>
    </source>
</evidence>
<feature type="region of interest" description="Disordered" evidence="1">
    <location>
        <begin position="1"/>
        <end position="24"/>
    </location>
</feature>
<accession>A0A1E7K2Z5</accession>
<name>A0A1E7K2Z5_9ACTN</name>
<sequence length="103" mass="11034">MCAAPHRHIHDRVPYAHPHPGTDALREQPVELRDRVRAAVLELTGAPGTAATVQLIARHTGLTGDEVRAGLQALHGRCAVGRHRTAGHRTGSRPHATGRVSTL</sequence>
<comment type="caution">
    <text evidence="2">The sequence shown here is derived from an EMBL/GenBank/DDBJ whole genome shotgun (WGS) entry which is preliminary data.</text>
</comment>
<dbReference type="AlphaFoldDB" id="A0A1E7K2Z5"/>
<gene>
    <name evidence="2" type="ORF">AN217_11160</name>
</gene>
<organism evidence="2 3">
    <name type="scientific">Streptomyces qinglanensis</name>
    <dbReference type="NCBI Taxonomy" id="943816"/>
    <lineage>
        <taxon>Bacteria</taxon>
        <taxon>Bacillati</taxon>
        <taxon>Actinomycetota</taxon>
        <taxon>Actinomycetes</taxon>
        <taxon>Kitasatosporales</taxon>
        <taxon>Streptomycetaceae</taxon>
        <taxon>Streptomyces</taxon>
    </lineage>
</organism>
<dbReference type="Gene3D" id="1.10.10.10">
    <property type="entry name" value="Winged helix-like DNA-binding domain superfamily/Winged helix DNA-binding domain"/>
    <property type="match status" value="1"/>
</dbReference>
<dbReference type="PATRIC" id="fig|943816.4.peg.1647"/>
<evidence type="ECO:0000313" key="3">
    <source>
        <dbReference type="Proteomes" id="UP000175829"/>
    </source>
</evidence>
<dbReference type="InterPro" id="IPR036388">
    <property type="entry name" value="WH-like_DNA-bd_sf"/>
</dbReference>
<evidence type="ECO:0000313" key="2">
    <source>
        <dbReference type="EMBL" id="OEU98280.1"/>
    </source>
</evidence>
<dbReference type="RefSeq" id="WP_027759533.1">
    <property type="nucleotide sequence ID" value="NZ_LJGV01000022.1"/>
</dbReference>